<name>A0ACD3ABJ3_9AGAR</name>
<evidence type="ECO:0000313" key="2">
    <source>
        <dbReference type="Proteomes" id="UP000308600"/>
    </source>
</evidence>
<evidence type="ECO:0000313" key="1">
    <source>
        <dbReference type="EMBL" id="TFK62795.1"/>
    </source>
</evidence>
<keyword evidence="2" id="KW-1185">Reference proteome</keyword>
<dbReference type="Proteomes" id="UP000308600">
    <property type="component" value="Unassembled WGS sequence"/>
</dbReference>
<proteinExistence type="predicted"/>
<organism evidence="1 2">
    <name type="scientific">Pluteus cervinus</name>
    <dbReference type="NCBI Taxonomy" id="181527"/>
    <lineage>
        <taxon>Eukaryota</taxon>
        <taxon>Fungi</taxon>
        <taxon>Dikarya</taxon>
        <taxon>Basidiomycota</taxon>
        <taxon>Agaricomycotina</taxon>
        <taxon>Agaricomycetes</taxon>
        <taxon>Agaricomycetidae</taxon>
        <taxon>Agaricales</taxon>
        <taxon>Pluteineae</taxon>
        <taxon>Pluteaceae</taxon>
        <taxon>Pluteus</taxon>
    </lineage>
</organism>
<accession>A0ACD3ABJ3</accession>
<sequence>MVPSRHVPRRSCHIDGASNTQYTESVVYIHDIYPPDCCEIISLSFVTLLFCALILSSISFCTRFSFPSVFIIFFLVLEGMTRTPLCSRLISLTRSGCGPGGSLAHLSSPHWIGGR</sequence>
<gene>
    <name evidence="1" type="ORF">BDN72DRAFT_375629</name>
</gene>
<reference evidence="1 2" key="1">
    <citation type="journal article" date="2019" name="Nat. Ecol. Evol.">
        <title>Megaphylogeny resolves global patterns of mushroom evolution.</title>
        <authorList>
            <person name="Varga T."/>
            <person name="Krizsan K."/>
            <person name="Foldi C."/>
            <person name="Dima B."/>
            <person name="Sanchez-Garcia M."/>
            <person name="Sanchez-Ramirez S."/>
            <person name="Szollosi G.J."/>
            <person name="Szarkandi J.G."/>
            <person name="Papp V."/>
            <person name="Albert L."/>
            <person name="Andreopoulos W."/>
            <person name="Angelini C."/>
            <person name="Antonin V."/>
            <person name="Barry K.W."/>
            <person name="Bougher N.L."/>
            <person name="Buchanan P."/>
            <person name="Buyck B."/>
            <person name="Bense V."/>
            <person name="Catcheside P."/>
            <person name="Chovatia M."/>
            <person name="Cooper J."/>
            <person name="Damon W."/>
            <person name="Desjardin D."/>
            <person name="Finy P."/>
            <person name="Geml J."/>
            <person name="Haridas S."/>
            <person name="Hughes K."/>
            <person name="Justo A."/>
            <person name="Karasinski D."/>
            <person name="Kautmanova I."/>
            <person name="Kiss B."/>
            <person name="Kocsube S."/>
            <person name="Kotiranta H."/>
            <person name="LaButti K.M."/>
            <person name="Lechner B.E."/>
            <person name="Liimatainen K."/>
            <person name="Lipzen A."/>
            <person name="Lukacs Z."/>
            <person name="Mihaltcheva S."/>
            <person name="Morgado L.N."/>
            <person name="Niskanen T."/>
            <person name="Noordeloos M.E."/>
            <person name="Ohm R.A."/>
            <person name="Ortiz-Santana B."/>
            <person name="Ovrebo C."/>
            <person name="Racz N."/>
            <person name="Riley R."/>
            <person name="Savchenko A."/>
            <person name="Shiryaev A."/>
            <person name="Soop K."/>
            <person name="Spirin V."/>
            <person name="Szebenyi C."/>
            <person name="Tomsovsky M."/>
            <person name="Tulloss R.E."/>
            <person name="Uehling J."/>
            <person name="Grigoriev I.V."/>
            <person name="Vagvolgyi C."/>
            <person name="Papp T."/>
            <person name="Martin F.M."/>
            <person name="Miettinen O."/>
            <person name="Hibbett D.S."/>
            <person name="Nagy L.G."/>
        </authorList>
    </citation>
    <scope>NUCLEOTIDE SEQUENCE [LARGE SCALE GENOMIC DNA]</scope>
    <source>
        <strain evidence="1 2">NL-1719</strain>
    </source>
</reference>
<protein>
    <submittedName>
        <fullName evidence="1">Uncharacterized protein</fullName>
    </submittedName>
</protein>
<dbReference type="EMBL" id="ML208560">
    <property type="protein sequence ID" value="TFK62795.1"/>
    <property type="molecule type" value="Genomic_DNA"/>
</dbReference>